<organism evidence="5 8">
    <name type="scientific">Bacteroides fragilis</name>
    <dbReference type="NCBI Taxonomy" id="817"/>
    <lineage>
        <taxon>Bacteria</taxon>
        <taxon>Pseudomonadati</taxon>
        <taxon>Bacteroidota</taxon>
        <taxon>Bacteroidia</taxon>
        <taxon>Bacteroidales</taxon>
        <taxon>Bacteroidaceae</taxon>
        <taxon>Bacteroides</taxon>
    </lineage>
</organism>
<dbReference type="GO" id="GO:0060003">
    <property type="term" value="P:copper ion export"/>
    <property type="evidence" value="ECO:0007669"/>
    <property type="project" value="TreeGrafter"/>
</dbReference>
<evidence type="ECO:0000313" key="8">
    <source>
        <dbReference type="Proteomes" id="UP001079672"/>
    </source>
</evidence>
<reference evidence="5" key="2">
    <citation type="submission" date="2022-12" db="EMBL/GenBank/DDBJ databases">
        <title>Development of a Multilocus Sequence Typing Scheme for Bacteroides fragilis Based on Whole Genome Sequencing Data and Clinical Application.</title>
        <authorList>
            <person name="Nielsen F.D."/>
            <person name="Justesen U.S."/>
        </authorList>
    </citation>
    <scope>NUCLEOTIDE SEQUENCE</scope>
    <source>
        <strain evidence="5">BF_AM_ODE_DK_2015_4</strain>
    </source>
</reference>
<reference evidence="6 7" key="1">
    <citation type="submission" date="2019-03" db="EMBL/GenBank/DDBJ databases">
        <title>Complete genome assembly of MDR B. fragilis.</title>
        <authorList>
            <person name="Sydenham T.V."/>
            <person name="Hasman H."/>
            <person name="Justesen U.S."/>
        </authorList>
    </citation>
    <scope>NUCLEOTIDE SEQUENCE [LARGE SCALE GENOMIC DNA]</scope>
    <source>
        <strain evidence="6 7">DCMOUH0067B</strain>
    </source>
</reference>
<dbReference type="PANTHER" id="PTHR30097:SF4">
    <property type="entry name" value="SLR6042 PROTEIN"/>
    <property type="match status" value="1"/>
</dbReference>
<dbReference type="GO" id="GO:0030313">
    <property type="term" value="C:cell envelope"/>
    <property type="evidence" value="ECO:0007669"/>
    <property type="project" value="TreeGrafter"/>
</dbReference>
<evidence type="ECO:0000256" key="1">
    <source>
        <dbReference type="ARBA" id="ARBA00009477"/>
    </source>
</evidence>
<dbReference type="PROSITE" id="PS51257">
    <property type="entry name" value="PROKAR_LIPOPROTEIN"/>
    <property type="match status" value="1"/>
</dbReference>
<dbReference type="GO" id="GO:0015679">
    <property type="term" value="P:plasma membrane copper ion transport"/>
    <property type="evidence" value="ECO:0007669"/>
    <property type="project" value="TreeGrafter"/>
</dbReference>
<protein>
    <submittedName>
        <fullName evidence="5">Efflux RND transporter periplasmic adaptor subunit</fullName>
    </submittedName>
</protein>
<dbReference type="InterPro" id="IPR051909">
    <property type="entry name" value="MFP_Cation_Efflux"/>
</dbReference>
<dbReference type="Gene3D" id="1.10.287.470">
    <property type="entry name" value="Helix hairpin bin"/>
    <property type="match status" value="1"/>
</dbReference>
<dbReference type="PANTHER" id="PTHR30097">
    <property type="entry name" value="CATION EFFLUX SYSTEM PROTEIN CUSB"/>
    <property type="match status" value="1"/>
</dbReference>
<dbReference type="AlphaFoldDB" id="A0A9D2VPF7"/>
<evidence type="ECO:0000256" key="2">
    <source>
        <dbReference type="ARBA" id="ARBA00022448"/>
    </source>
</evidence>
<dbReference type="Gene3D" id="2.40.30.170">
    <property type="match status" value="1"/>
</dbReference>
<accession>A0A9D2VPF7</accession>
<name>A0A9D2VPF7_BACFG</name>
<dbReference type="SUPFAM" id="SSF111369">
    <property type="entry name" value="HlyD-like secretion proteins"/>
    <property type="match status" value="1"/>
</dbReference>
<dbReference type="EMBL" id="JAPTZU010000001">
    <property type="protein sequence ID" value="MCZ2686516.1"/>
    <property type="molecule type" value="Genomic_DNA"/>
</dbReference>
<evidence type="ECO:0000313" key="6">
    <source>
        <dbReference type="EMBL" id="QCQ37078.1"/>
    </source>
</evidence>
<dbReference type="NCBIfam" id="TIGR01730">
    <property type="entry name" value="RND_mfp"/>
    <property type="match status" value="1"/>
</dbReference>
<evidence type="ECO:0000313" key="7">
    <source>
        <dbReference type="Proteomes" id="UP000028294"/>
    </source>
</evidence>
<evidence type="ECO:0000313" key="5">
    <source>
        <dbReference type="EMBL" id="MCZ2686516.1"/>
    </source>
</evidence>
<dbReference type="Gene3D" id="2.40.420.20">
    <property type="match status" value="1"/>
</dbReference>
<dbReference type="GO" id="GO:0022857">
    <property type="term" value="F:transmembrane transporter activity"/>
    <property type="evidence" value="ECO:0007669"/>
    <property type="project" value="InterPro"/>
</dbReference>
<feature type="domain" description="CzcB-like C-terminal circularly permuted SH3-like" evidence="4">
    <location>
        <begin position="322"/>
        <end position="383"/>
    </location>
</feature>
<dbReference type="GO" id="GO:0016020">
    <property type="term" value="C:membrane"/>
    <property type="evidence" value="ECO:0007669"/>
    <property type="project" value="InterPro"/>
</dbReference>
<proteinExistence type="inferred from homology"/>
<dbReference type="InterPro" id="IPR006143">
    <property type="entry name" value="RND_pump_MFP"/>
</dbReference>
<feature type="region of interest" description="Disordered" evidence="3">
    <location>
        <begin position="20"/>
        <end position="59"/>
    </location>
</feature>
<dbReference type="Proteomes" id="UP001079672">
    <property type="component" value="Unassembled WGS sequence"/>
</dbReference>
<evidence type="ECO:0000256" key="3">
    <source>
        <dbReference type="SAM" id="MobiDB-lite"/>
    </source>
</evidence>
<gene>
    <name evidence="6" type="ORF">IA74_013685</name>
    <name evidence="5" type="ORF">O1433_03255</name>
</gene>
<dbReference type="Gene3D" id="2.40.50.100">
    <property type="match status" value="1"/>
</dbReference>
<dbReference type="Pfam" id="PF25975">
    <property type="entry name" value="CzcB_C"/>
    <property type="match status" value="1"/>
</dbReference>
<sequence>MKKYIFIILAAAISLTSCDKKQSDKKTVETHQKGDGHNHEEDDGHNHKEEKNSGEEHSDEIVFTRQQADAIGLEVYNVEPGIFSQVIKTSGQIQSAQGDEATIVAITNGIVSFPARSIIEGAPVGTGTTIVTISARNLYEGDPVAKAKITYETALKEFKRAEGLVKDKIISEKEFEQSRLKYENARTAYEAQATNVTASGVKVTTPISGYIKNRLVNQGEFVSVGQPIATVSKNRRLQLRADVSENYFNELGKIRNANFVVSYNNKAYRLADLNGRLLSFGKAADETSFYIPVTFEFDNIGDFIPGSYVEVYLLATPQNNVISIPVSALTEEQGIYFVYLQIGEEEFLKREIAIGESDGKNVRVLSGLSTGDKVVIKGAYQVKLASNSSVLPEGHSH</sequence>
<dbReference type="InterPro" id="IPR058649">
    <property type="entry name" value="CzcB_C"/>
</dbReference>
<comment type="similarity">
    <text evidence="1">Belongs to the membrane fusion protein (MFP) (TC 8.A.1) family.</text>
</comment>
<keyword evidence="2" id="KW-0813">Transport</keyword>
<dbReference type="EMBL" id="CP036553">
    <property type="protein sequence ID" value="QCQ37078.1"/>
    <property type="molecule type" value="Genomic_DNA"/>
</dbReference>
<dbReference type="RefSeq" id="WP_032530266.1">
    <property type="nucleotide sequence ID" value="NZ_CP036553.1"/>
</dbReference>
<dbReference type="Proteomes" id="UP000028294">
    <property type="component" value="Chromosome"/>
</dbReference>
<evidence type="ECO:0000259" key="4">
    <source>
        <dbReference type="Pfam" id="PF25975"/>
    </source>
</evidence>